<comment type="caution">
    <text evidence="1">The sequence shown here is derived from an EMBL/GenBank/DDBJ whole genome shotgun (WGS) entry which is preliminary data.</text>
</comment>
<dbReference type="RefSeq" id="WP_290019181.1">
    <property type="nucleotide sequence ID" value="NZ_JAOPLL010000008.1"/>
</dbReference>
<name>A0ABT7Q1J9_9GAMM</name>
<reference evidence="1" key="1">
    <citation type="submission" date="2024-05" db="EMBL/GenBank/DDBJ databases">
        <title>WGS of Aeromonas isolates.</title>
        <authorList>
            <person name="Lee H."/>
        </authorList>
    </citation>
    <scope>NUCLEOTIDE SEQUENCE</scope>
    <source>
        <strain evidence="1">SU58-3</strain>
    </source>
</reference>
<keyword evidence="1" id="KW-0378">Hydrolase</keyword>
<keyword evidence="2" id="KW-1185">Reference proteome</keyword>
<evidence type="ECO:0000313" key="1">
    <source>
        <dbReference type="EMBL" id="MDM5073208.1"/>
    </source>
</evidence>
<accession>A0ABT7Q1J9</accession>
<dbReference type="PIRSF" id="PIRSF016624">
    <property type="entry name" value="Mu_prophg_I"/>
    <property type="match status" value="1"/>
</dbReference>
<evidence type="ECO:0000313" key="2">
    <source>
        <dbReference type="Proteomes" id="UP001168107"/>
    </source>
</evidence>
<dbReference type="EMBL" id="JAOPLL010000008">
    <property type="protein sequence ID" value="MDM5073208.1"/>
    <property type="molecule type" value="Genomic_DNA"/>
</dbReference>
<dbReference type="GO" id="GO:0008233">
    <property type="term" value="F:peptidase activity"/>
    <property type="evidence" value="ECO:0007669"/>
    <property type="project" value="UniProtKB-KW"/>
</dbReference>
<dbReference type="Proteomes" id="UP001168107">
    <property type="component" value="Unassembled WGS sequence"/>
</dbReference>
<dbReference type="GO" id="GO:0006508">
    <property type="term" value="P:proteolysis"/>
    <property type="evidence" value="ECO:0007669"/>
    <property type="project" value="UniProtKB-KW"/>
</dbReference>
<dbReference type="Pfam" id="PF10123">
    <property type="entry name" value="Mu-like_Pro"/>
    <property type="match status" value="1"/>
</dbReference>
<gene>
    <name evidence="1" type="ORF">OB935_15370</name>
</gene>
<keyword evidence="1" id="KW-0645">Protease</keyword>
<protein>
    <submittedName>
        <fullName evidence="1">Phage protease</fullName>
    </submittedName>
</protein>
<proteinExistence type="predicted"/>
<organism evidence="1 2">
    <name type="scientific">Aeromonas bestiarum</name>
    <dbReference type="NCBI Taxonomy" id="105751"/>
    <lineage>
        <taxon>Bacteria</taxon>
        <taxon>Pseudomonadati</taxon>
        <taxon>Pseudomonadota</taxon>
        <taxon>Gammaproteobacteria</taxon>
        <taxon>Aeromonadales</taxon>
        <taxon>Aeromonadaceae</taxon>
        <taxon>Aeromonas</taxon>
    </lineage>
</organism>
<dbReference type="InterPro" id="IPR012106">
    <property type="entry name" value="Phage_Mu_Gp1"/>
</dbReference>
<sequence>MHQRTHIAICFDMSRMVAEDQSNWLPMIPTGIFAGRDGRSWNNSDPDGVVAAFTMKLPFDVEHATETREGNTEAVGWIVELQNRTGEIWGRVEWNAEGSELIEGKKYGFYSPAFDYSPVDGRVVAMSSAGLTNKPNLYVPALNNQEDHTVKLPLILTQLLGLAEDATAEQAVTAINAMQAQNQIALNAQQDPTKFVPAATHQLALNRTQELEGKLAEIEQSKVDALVDAAITEGKVAPADKAMYLGLCSTEAGRQQFTAWCSRAPVIADASVVNTTTLKPGSLSTDELALCHKMGQKPEEYLAAKQAMKAKQGE</sequence>